<evidence type="ECO:0000313" key="7">
    <source>
        <dbReference type="EMBL" id="QCN98032.1"/>
    </source>
</evidence>
<dbReference type="Proteomes" id="UP000298595">
    <property type="component" value="Plasmid p1"/>
</dbReference>
<dbReference type="SMART" id="SM00849">
    <property type="entry name" value="Lactamase_B"/>
    <property type="match status" value="1"/>
</dbReference>
<dbReference type="SUPFAM" id="SSF56281">
    <property type="entry name" value="Metallo-hydrolase/oxidoreductase"/>
    <property type="match status" value="1"/>
</dbReference>
<dbReference type="InterPro" id="IPR051013">
    <property type="entry name" value="MBL_superfamily_lactonases"/>
</dbReference>
<keyword evidence="3 7" id="KW-0378">Hydrolase</keyword>
<evidence type="ECO:0000313" key="8">
    <source>
        <dbReference type="Proteomes" id="UP000298595"/>
    </source>
</evidence>
<reference evidence="7 8" key="1">
    <citation type="submission" date="2018-09" db="EMBL/GenBank/DDBJ databases">
        <title>Whole genome based analysis of evolution and adaptive divergence in Indian and Brazilian strains of Azospirillum brasilense.</title>
        <authorList>
            <person name="Singh C."/>
            <person name="Tripathi A.K."/>
        </authorList>
    </citation>
    <scope>NUCLEOTIDE SEQUENCE [LARGE SCALE GENOMIC DNA]</scope>
    <source>
        <strain evidence="7 8">MTCC4035</strain>
        <plasmid evidence="7 8">p1</plasmid>
    </source>
</reference>
<dbReference type="GO" id="GO:0046872">
    <property type="term" value="F:metal ion binding"/>
    <property type="evidence" value="ECO:0007669"/>
    <property type="project" value="UniProtKB-KW"/>
</dbReference>
<evidence type="ECO:0000256" key="3">
    <source>
        <dbReference type="ARBA" id="ARBA00022801"/>
    </source>
</evidence>
<proteinExistence type="inferred from homology"/>
<dbReference type="AlphaFoldDB" id="A0A4D8PHY0"/>
<feature type="signal peptide" evidence="5">
    <location>
        <begin position="1"/>
        <end position="37"/>
    </location>
</feature>
<sequence length="337" mass="36093">MPPTFASLRKALLALAVAAPAVLAAGAVLAPAAPALAEVPGQQRTQAPGFYRMAIGDFEITALFDGFIDRDRKYFVGAKSEDIIGLLDRMFLAERPEIQTAVNAYLVHTGTNLVLVDAGAAKSLGPTLGFIADNIRAAGYSPEQIDTVLMTHLHPDHANGLLRPDGSILFPNAEVRVAKAEFDFWLGGEAVAKAPAPLKPFFAMARAAVAPYEAAGKLKPYQPGDSLLPGVESVAAYGHTPGHSGYLFRSKEQSILLWGDTVHSHALQFARPEVVIEFDVDKDETIASRRRLLAEAAAQKLWVGGAHLPFPGIGHVRTEGDGYAWVPVEFGPIRSDR</sequence>
<feature type="domain" description="Metallo-beta-lactamase" evidence="6">
    <location>
        <begin position="101"/>
        <end position="307"/>
    </location>
</feature>
<name>A0A4D8PHY0_9PROT</name>
<keyword evidence="2" id="KW-0479">Metal-binding</keyword>
<protein>
    <submittedName>
        <fullName evidence="7">MBL fold metallo-hydrolase</fullName>
    </submittedName>
</protein>
<keyword evidence="7" id="KW-0614">Plasmid</keyword>
<feature type="chain" id="PRO_5020995907" evidence="5">
    <location>
        <begin position="38"/>
        <end position="337"/>
    </location>
</feature>
<dbReference type="InterPro" id="IPR036866">
    <property type="entry name" value="RibonucZ/Hydroxyglut_hydro"/>
</dbReference>
<evidence type="ECO:0000256" key="5">
    <source>
        <dbReference type="SAM" id="SignalP"/>
    </source>
</evidence>
<gene>
    <name evidence="7" type="ORF">D3093_18060</name>
</gene>
<evidence type="ECO:0000259" key="6">
    <source>
        <dbReference type="SMART" id="SM00849"/>
    </source>
</evidence>
<dbReference type="Gene3D" id="3.60.15.10">
    <property type="entry name" value="Ribonuclease Z/Hydroxyacylglutathione hydrolase-like"/>
    <property type="match status" value="1"/>
</dbReference>
<geneLocation type="plasmid" evidence="7 8">
    <name>p1</name>
</geneLocation>
<dbReference type="InterPro" id="IPR001279">
    <property type="entry name" value="Metallo-B-lactamas"/>
</dbReference>
<comment type="similarity">
    <text evidence="1">Belongs to the metallo-beta-lactamase superfamily.</text>
</comment>
<dbReference type="InterPro" id="IPR006311">
    <property type="entry name" value="TAT_signal"/>
</dbReference>
<evidence type="ECO:0000256" key="2">
    <source>
        <dbReference type="ARBA" id="ARBA00022723"/>
    </source>
</evidence>
<dbReference type="EMBL" id="CP032322">
    <property type="protein sequence ID" value="QCN98032.1"/>
    <property type="molecule type" value="Genomic_DNA"/>
</dbReference>
<dbReference type="GO" id="GO:0016787">
    <property type="term" value="F:hydrolase activity"/>
    <property type="evidence" value="ECO:0007669"/>
    <property type="project" value="UniProtKB-KW"/>
</dbReference>
<keyword evidence="4" id="KW-0862">Zinc</keyword>
<dbReference type="PANTHER" id="PTHR42978">
    <property type="entry name" value="QUORUM-QUENCHING LACTONASE YTNP-RELATED-RELATED"/>
    <property type="match status" value="1"/>
</dbReference>
<evidence type="ECO:0000256" key="1">
    <source>
        <dbReference type="ARBA" id="ARBA00007749"/>
    </source>
</evidence>
<evidence type="ECO:0000256" key="4">
    <source>
        <dbReference type="ARBA" id="ARBA00022833"/>
    </source>
</evidence>
<organism evidence="7 8">
    <name type="scientific">Azospirillum argentinense</name>
    <dbReference type="NCBI Taxonomy" id="2970906"/>
    <lineage>
        <taxon>Bacteria</taxon>
        <taxon>Pseudomonadati</taxon>
        <taxon>Pseudomonadota</taxon>
        <taxon>Alphaproteobacteria</taxon>
        <taxon>Rhodospirillales</taxon>
        <taxon>Azospirillaceae</taxon>
        <taxon>Azospirillum</taxon>
    </lineage>
</organism>
<dbReference type="PROSITE" id="PS51318">
    <property type="entry name" value="TAT"/>
    <property type="match status" value="1"/>
</dbReference>
<dbReference type="Pfam" id="PF00753">
    <property type="entry name" value="Lactamase_B"/>
    <property type="match status" value="1"/>
</dbReference>
<dbReference type="CDD" id="cd07720">
    <property type="entry name" value="OPHC2-like_MBL-fold"/>
    <property type="match status" value="1"/>
</dbReference>
<dbReference type="PANTHER" id="PTHR42978:SF6">
    <property type="entry name" value="QUORUM-QUENCHING LACTONASE YTNP-RELATED"/>
    <property type="match status" value="1"/>
</dbReference>
<keyword evidence="5" id="KW-0732">Signal</keyword>
<accession>A0A4D8PHY0</accession>
<dbReference type="KEGG" id="aare:D3093_18060"/>